<dbReference type="GO" id="GO:0005576">
    <property type="term" value="C:extracellular region"/>
    <property type="evidence" value="ECO:0007669"/>
    <property type="project" value="UniProtKB-SubCell"/>
</dbReference>
<gene>
    <name evidence="11" type="ORF">MuYL_1630</name>
</gene>
<reference evidence="11 12" key="1">
    <citation type="submission" date="2017-08" db="EMBL/GenBank/DDBJ databases">
        <title>Complete genome sequence of Mucilaginibacter sp. strain BJC16-A31.</title>
        <authorList>
            <consortium name="Henan University of Science and Technology"/>
            <person name="You X."/>
        </authorList>
    </citation>
    <scope>NUCLEOTIDE SEQUENCE [LARGE SCALE GENOMIC DNA]</scope>
    <source>
        <strain evidence="11 12">BJC16-A31</strain>
    </source>
</reference>
<evidence type="ECO:0000256" key="2">
    <source>
        <dbReference type="ARBA" id="ARBA00004613"/>
    </source>
</evidence>
<accession>A0A223NV81</accession>
<name>A0A223NV81_9SPHI</name>
<dbReference type="EMBL" id="CP022743">
    <property type="protein sequence ID" value="ASU33528.1"/>
    <property type="molecule type" value="Genomic_DNA"/>
</dbReference>
<keyword evidence="7" id="KW-0456">Lyase</keyword>
<evidence type="ECO:0000256" key="3">
    <source>
        <dbReference type="ARBA" id="ARBA00022525"/>
    </source>
</evidence>
<dbReference type="InterPro" id="IPR052052">
    <property type="entry name" value="Polysaccharide_Lyase_9"/>
</dbReference>
<protein>
    <recommendedName>
        <fullName evidence="10">Right handed beta helix domain-containing protein</fullName>
    </recommendedName>
</protein>
<evidence type="ECO:0000256" key="8">
    <source>
        <dbReference type="ARBA" id="ARBA00038263"/>
    </source>
</evidence>
<dbReference type="GO" id="GO:0046872">
    <property type="term" value="F:metal ion binding"/>
    <property type="evidence" value="ECO:0007669"/>
    <property type="project" value="UniProtKB-KW"/>
</dbReference>
<organism evidence="11 12">
    <name type="scientific">Mucilaginibacter xinganensis</name>
    <dbReference type="NCBI Taxonomy" id="1234841"/>
    <lineage>
        <taxon>Bacteria</taxon>
        <taxon>Pseudomonadati</taxon>
        <taxon>Bacteroidota</taxon>
        <taxon>Sphingobacteriia</taxon>
        <taxon>Sphingobacteriales</taxon>
        <taxon>Sphingobacteriaceae</taxon>
        <taxon>Mucilaginibacter</taxon>
    </lineage>
</organism>
<comment type="cofactor">
    <cofactor evidence="1">
        <name>Ca(2+)</name>
        <dbReference type="ChEBI" id="CHEBI:29108"/>
    </cofactor>
</comment>
<comment type="subcellular location">
    <subcellularLocation>
        <location evidence="2">Secreted</location>
    </subcellularLocation>
</comment>
<dbReference type="KEGG" id="muc:MuYL_1630"/>
<comment type="similarity">
    <text evidence="8">Belongs to the polysaccharide lyase 9 family.</text>
</comment>
<evidence type="ECO:0000256" key="1">
    <source>
        <dbReference type="ARBA" id="ARBA00001913"/>
    </source>
</evidence>
<feature type="chain" id="PRO_5013008077" description="Right handed beta helix domain-containing protein" evidence="9">
    <location>
        <begin position="27"/>
        <end position="506"/>
    </location>
</feature>
<evidence type="ECO:0000256" key="9">
    <source>
        <dbReference type="SAM" id="SignalP"/>
    </source>
</evidence>
<dbReference type="InterPro" id="IPR006626">
    <property type="entry name" value="PbH1"/>
</dbReference>
<dbReference type="PANTHER" id="PTHR40088">
    <property type="entry name" value="PECTATE LYASE (EUROFUNG)"/>
    <property type="match status" value="1"/>
</dbReference>
<dbReference type="RefSeq" id="WP_094569974.1">
    <property type="nucleotide sequence ID" value="NZ_CP022743.1"/>
</dbReference>
<proteinExistence type="inferred from homology"/>
<feature type="signal peptide" evidence="9">
    <location>
        <begin position="1"/>
        <end position="26"/>
    </location>
</feature>
<dbReference type="GO" id="GO:0016837">
    <property type="term" value="F:carbon-oxygen lyase activity, acting on polysaccharides"/>
    <property type="evidence" value="ECO:0007669"/>
    <property type="project" value="TreeGrafter"/>
</dbReference>
<evidence type="ECO:0000259" key="10">
    <source>
        <dbReference type="Pfam" id="PF13229"/>
    </source>
</evidence>
<dbReference type="SUPFAM" id="SSF51126">
    <property type="entry name" value="Pectin lyase-like"/>
    <property type="match status" value="1"/>
</dbReference>
<dbReference type="Gene3D" id="2.160.20.10">
    <property type="entry name" value="Single-stranded right-handed beta-helix, Pectin lyase-like"/>
    <property type="match status" value="1"/>
</dbReference>
<dbReference type="PANTHER" id="PTHR40088:SF1">
    <property type="entry name" value="PECTATE LYASE PEL9"/>
    <property type="match status" value="1"/>
</dbReference>
<keyword evidence="5 9" id="KW-0732">Signal</keyword>
<dbReference type="InterPro" id="IPR011050">
    <property type="entry name" value="Pectin_lyase_fold/virulence"/>
</dbReference>
<keyword evidence="6" id="KW-0106">Calcium</keyword>
<keyword evidence="4" id="KW-0479">Metal-binding</keyword>
<keyword evidence="12" id="KW-1185">Reference proteome</keyword>
<evidence type="ECO:0000313" key="12">
    <source>
        <dbReference type="Proteomes" id="UP000215002"/>
    </source>
</evidence>
<evidence type="ECO:0000256" key="6">
    <source>
        <dbReference type="ARBA" id="ARBA00022837"/>
    </source>
</evidence>
<dbReference type="Pfam" id="PF13229">
    <property type="entry name" value="Beta_helix"/>
    <property type="match status" value="1"/>
</dbReference>
<evidence type="ECO:0000256" key="4">
    <source>
        <dbReference type="ARBA" id="ARBA00022723"/>
    </source>
</evidence>
<feature type="domain" description="Right handed beta helix" evidence="10">
    <location>
        <begin position="221"/>
        <end position="365"/>
    </location>
</feature>
<dbReference type="SMART" id="SM00710">
    <property type="entry name" value="PbH1"/>
    <property type="match status" value="8"/>
</dbReference>
<evidence type="ECO:0000313" key="11">
    <source>
        <dbReference type="EMBL" id="ASU33528.1"/>
    </source>
</evidence>
<evidence type="ECO:0000256" key="7">
    <source>
        <dbReference type="ARBA" id="ARBA00023239"/>
    </source>
</evidence>
<dbReference type="OrthoDB" id="3333873at2"/>
<dbReference type="InterPro" id="IPR039448">
    <property type="entry name" value="Beta_helix"/>
</dbReference>
<dbReference type="AlphaFoldDB" id="A0A223NV81"/>
<evidence type="ECO:0000256" key="5">
    <source>
        <dbReference type="ARBA" id="ARBA00022729"/>
    </source>
</evidence>
<sequence length="506" mass="54929">MNLKKYAIASCAVLALYISSARKNFAQHKAAGRAYYINNAGSDNNPGTLTHPFQSIGKINGLHLAAGDIIYFKAGQIFKGTLLLTQNISGTKQQPVIITSIGKGRAIINAGDSSAISVYKTTNVKLQRLVLTGHGRKGGNIKHGLAIIASSNIRVDDLDISGFQKSGLLIYSSQNIITNKVFAHNNGAAGITVEGPYQKRESNNINILNCRAENNAGDPTNLTNHSGNGIVVGNCKNVLIDHCTATNNGWDMPRKGNGPVGIWAYEADSITIQHCLSYKNKTSEGGADGGGFDLDGGVTNSIVQYCLSYQNQGSGYCLFQYWGASPWHHNIFRYNISEDDGAVSDSQAGLYVWNSSGDEKQFYDCSVYGNIIYNTKVAAICFSDVSKSRGLRFYNNIFVGRDSLIKGWDKIGDVLYYYNNWWSIAKGFNIDGINSLSAWSVKTGKEQQDGKLTGLNIRPDFKKPGRATVTSASQLKSFINYQLPANSILRTTPVYTGSVGIKNISL</sequence>
<dbReference type="InterPro" id="IPR012334">
    <property type="entry name" value="Pectin_lyas_fold"/>
</dbReference>
<keyword evidence="3" id="KW-0964">Secreted</keyword>
<dbReference type="Proteomes" id="UP000215002">
    <property type="component" value="Chromosome"/>
</dbReference>